<reference evidence="4 5" key="1">
    <citation type="submission" date="2018-01" db="EMBL/GenBank/DDBJ databases">
        <title>Saezia sanguinis gen. nov., sp. nov., in the order Burkholderiales isolated from human blood.</title>
        <authorList>
            <person name="Medina-Pascual M.J."/>
            <person name="Valdezate S."/>
            <person name="Monzon S."/>
            <person name="Cuesta I."/>
            <person name="Carrasco G."/>
            <person name="Villalon P."/>
            <person name="Saez-Nieto J.A."/>
        </authorList>
    </citation>
    <scope>NUCLEOTIDE SEQUENCE [LARGE SCALE GENOMIC DNA]</scope>
    <source>
        <strain evidence="4 5">CNM695-12</strain>
    </source>
</reference>
<dbReference type="NCBIfam" id="NF041559">
    <property type="entry name" value="BTH_I2691_fam"/>
    <property type="match status" value="1"/>
</dbReference>
<protein>
    <recommendedName>
        <fullName evidence="3">Toxin VasX N-terminal region domain-containing protein</fullName>
    </recommendedName>
</protein>
<evidence type="ECO:0000256" key="1">
    <source>
        <dbReference type="SAM" id="MobiDB-lite"/>
    </source>
</evidence>
<sequence length="1541" mass="168263">MGNIEQTQAELRRQQNDNPLITEENVFSVIEDAMDGECPRDNHGCKACERRGLPILPLRRGTTAAELSSARWNEENAAFNRLPGGNAASLLPLREAIEKVAPQRRVLRQGYLYVYLQRRGQPNAQKVVQAYQVTEQGHFRSINPYNMRRGRPAPLPAKCTAANHDIPAAFITVDDVRYERAWLAFANDCWPAKVINDYKAGQQFDARFMALDIDALKQGNNQTAYGGMLRENDISFLDNVLEYKERAGASIFSLFSFISRVSKKPQTTNFVNSTVTAYQRAKRPVAGIAAVVVPDPVGEVLETNYLRNALILDRKKWNSSELRSYKYATSVEIAKIREAKIRDETNQKTSQFLDLVVTNRRRATAAPTDIPQAERDYEREHGHWREAYLPQVRQRYPNHTQLTASEIRDIDQRAGEYYDIAQRRTFNNSYAAWNNRFIDTINKITQTYVNAFRAEDFQLVAQYDYTDDDAAVPDNRVSATSFMRMVARCLDGGPSDLAQYDTGKNDLSLGPLVYKRRGATPSILLWQDLLGSYDSLFAKALFRRTPQIDALLEGGIAQEKAAQQAYETLLDSMGSRPYSASNQAQLDAAVKGSLLDQVKAMHGVVAGIVKVGDEYKKWQDQLSLQRIRQALSVAANSAMAEVETLNETEARRVELERARSAAQGKATQADVAKGHATVQLAGAQAVQRAADEKAAAAKEAARTQSADTQKLQSDAEKLQTDANRIRDTANAAADEAQKAQTAADEAARAQTRAQEQLQEAQRQQRAAEQALARERARANNAGIGSDPMPPRTGKANNMLRYSVLLYENKAVTQTMVITSTDDLKKVYAQLEDYLTRIHEGHGGKLPVKGRTWWRLTSSTRIKWRFFTEVSIPARYFPSNVESLAPQARAAAVQRAIAAYKADAGHNEFAGSSSLTRGNADAQAANRHRRTVFKMLAPIAYGQQGDVAAGVADGAGAQGSGSVQELERAAAQARENARTANVELEQAKVSAQQARQDAAAKAEQARVLNGQAGTSEAQKTSAVKAAQDSAEKLAAREAELAVANGKAQAASDAVTAAQADLDAKTRAANGAGAQQRRADADVALERRRGAVAQAGDTINSAKLGAALDIVSIILLWQSLNNACKAIDNSSGEMRDAAYFEFFSASVGIASSAMTLTGGTIEGVLAYRQPLTLGTGTAAYTLARNLTRNGVILGAVTNMLDASASAVKASNAAKMGDNPQVAQYYNLAAACSVTAAVGSVLLLAGTLGVAVPVIGGVVALVAGTAAAIFVMVAESKRTKPLEGWMKRCVFGKGTPPQRTVAGFAYKWNRYEHMNSAFQALKAAWMGLWPQLAVTGGTISLHEKYRDDWVGAITPVMHHHTIRGVEVECKVDLPSYSKEKAALSYYLEVYLTGRGANGQTNRAAIVAAASHPYDLFSGPAPTRNERLAALDVRHNNLTVESLPAPSGRPHTTTASPNEITSNPMLGVWHKQLEWAHEGNRNIPRRSVYDVFGTTPSSLEGIHTHVVLDTDAEDIRFVNVRLRYWPDRNDPEEFAEIDLPEVCSV</sequence>
<organism evidence="4 5">
    <name type="scientific">Saezia sanguinis</name>
    <dbReference type="NCBI Taxonomy" id="1965230"/>
    <lineage>
        <taxon>Bacteria</taxon>
        <taxon>Pseudomonadati</taxon>
        <taxon>Pseudomonadota</taxon>
        <taxon>Betaproteobacteria</taxon>
        <taxon>Burkholderiales</taxon>
        <taxon>Saeziaceae</taxon>
        <taxon>Saezia</taxon>
    </lineage>
</organism>
<dbReference type="Proteomes" id="UP000286947">
    <property type="component" value="Unassembled WGS sequence"/>
</dbReference>
<feature type="region of interest" description="Disordered" evidence="1">
    <location>
        <begin position="696"/>
        <end position="716"/>
    </location>
</feature>
<name>A0A433SCL2_9BURK</name>
<dbReference type="InterPro" id="IPR046864">
    <property type="entry name" value="VasX_N"/>
</dbReference>
<feature type="region of interest" description="Disordered" evidence="1">
    <location>
        <begin position="1436"/>
        <end position="1459"/>
    </location>
</feature>
<dbReference type="CDD" id="cd20707">
    <property type="entry name" value="MIX_III"/>
    <property type="match status" value="1"/>
</dbReference>
<feature type="region of interest" description="Disordered" evidence="1">
    <location>
        <begin position="994"/>
        <end position="1022"/>
    </location>
</feature>
<feature type="domain" description="Toxin VasX N-terminal region" evidence="3">
    <location>
        <begin position="45"/>
        <end position="209"/>
    </location>
</feature>
<evidence type="ECO:0000313" key="5">
    <source>
        <dbReference type="Proteomes" id="UP000286947"/>
    </source>
</evidence>
<dbReference type="InterPro" id="IPR048126">
    <property type="entry name" value="Toxin_VasX"/>
</dbReference>
<keyword evidence="2" id="KW-0472">Membrane</keyword>
<dbReference type="OrthoDB" id="8664525at2"/>
<feature type="compositionally biased region" description="Polar residues" evidence="1">
    <location>
        <begin position="1446"/>
        <end position="1459"/>
    </location>
</feature>
<accession>A0A433SCL2</accession>
<dbReference type="RefSeq" id="WP_126979977.1">
    <property type="nucleotide sequence ID" value="NZ_PQSP01000004.1"/>
</dbReference>
<dbReference type="EMBL" id="PQSP01000004">
    <property type="protein sequence ID" value="RUS66488.1"/>
    <property type="molecule type" value="Genomic_DNA"/>
</dbReference>
<feature type="compositionally biased region" description="Polar residues" evidence="1">
    <location>
        <begin position="1010"/>
        <end position="1020"/>
    </location>
</feature>
<feature type="region of interest" description="Disordered" evidence="1">
    <location>
        <begin position="728"/>
        <end position="793"/>
    </location>
</feature>
<keyword evidence="2" id="KW-1133">Transmembrane helix</keyword>
<proteinExistence type="predicted"/>
<feature type="compositionally biased region" description="Polar residues" evidence="1">
    <location>
        <begin position="703"/>
        <end position="712"/>
    </location>
</feature>
<comment type="caution">
    <text evidence="4">The sequence shown here is derived from an EMBL/GenBank/DDBJ whole genome shotgun (WGS) entry which is preliminary data.</text>
</comment>
<feature type="transmembrane region" description="Helical" evidence="2">
    <location>
        <begin position="1249"/>
        <end position="1270"/>
    </location>
</feature>
<keyword evidence="5" id="KW-1185">Reference proteome</keyword>
<feature type="transmembrane region" description="Helical" evidence="2">
    <location>
        <begin position="1222"/>
        <end position="1242"/>
    </location>
</feature>
<feature type="compositionally biased region" description="Low complexity" evidence="1">
    <location>
        <begin position="728"/>
        <end position="770"/>
    </location>
</feature>
<evidence type="ECO:0000256" key="2">
    <source>
        <dbReference type="SAM" id="Phobius"/>
    </source>
</evidence>
<gene>
    <name evidence="4" type="ORF">CUZ56_01768</name>
</gene>
<evidence type="ECO:0000313" key="4">
    <source>
        <dbReference type="EMBL" id="RUS66488.1"/>
    </source>
</evidence>
<dbReference type="Pfam" id="PF20249">
    <property type="entry name" value="VasX_N"/>
    <property type="match status" value="1"/>
</dbReference>
<evidence type="ECO:0000259" key="3">
    <source>
        <dbReference type="Pfam" id="PF20249"/>
    </source>
</evidence>
<keyword evidence="2" id="KW-0812">Transmembrane</keyword>